<evidence type="ECO:0000256" key="6">
    <source>
        <dbReference type="ARBA" id="ARBA00022970"/>
    </source>
</evidence>
<dbReference type="PANTHER" id="PTHR11795:SF371">
    <property type="entry name" value="HIGH-AFFINITY BRANCHED-CHAIN AMINO ACID TRANSPORT SYSTEM PERMEASE PROTEIN LIVH"/>
    <property type="match status" value="1"/>
</dbReference>
<dbReference type="GO" id="GO:0015188">
    <property type="term" value="F:L-isoleucine transmembrane transporter activity"/>
    <property type="evidence" value="ECO:0007669"/>
    <property type="project" value="TreeGrafter"/>
</dbReference>
<name>G5JYD4_9STRE</name>
<feature type="transmembrane region" description="Helical" evidence="10">
    <location>
        <begin position="6"/>
        <end position="25"/>
    </location>
</feature>
<feature type="transmembrane region" description="Helical" evidence="10">
    <location>
        <begin position="32"/>
        <end position="51"/>
    </location>
</feature>
<evidence type="ECO:0000256" key="9">
    <source>
        <dbReference type="ARBA" id="ARBA00037998"/>
    </source>
</evidence>
<proteinExistence type="inferred from homology"/>
<keyword evidence="8 10" id="KW-0472">Membrane</keyword>
<dbReference type="EMBL" id="AEUW02000001">
    <property type="protein sequence ID" value="EHJ53107.1"/>
    <property type="molecule type" value="Genomic_DNA"/>
</dbReference>
<keyword evidence="6" id="KW-0029">Amino-acid transport</keyword>
<evidence type="ECO:0000256" key="10">
    <source>
        <dbReference type="SAM" id="Phobius"/>
    </source>
</evidence>
<keyword evidence="2" id="KW-0813">Transport</keyword>
<evidence type="ECO:0000256" key="3">
    <source>
        <dbReference type="ARBA" id="ARBA00022475"/>
    </source>
</evidence>
<reference evidence="11 12" key="1">
    <citation type="journal article" date="2014" name="Int. J. Syst. Evol. Microbiol.">
        <title>Phylogenomics and the dynamic genome evolution of the genus Streptococcus.</title>
        <authorList>
            <consortium name="The Broad Institute Genome Sequencing Platform"/>
            <person name="Richards V.P."/>
            <person name="Palmer S.R."/>
            <person name="Pavinski Bitar P.D."/>
            <person name="Qin X."/>
            <person name="Weinstock G.M."/>
            <person name="Highlander S.K."/>
            <person name="Town C.D."/>
            <person name="Burne R.A."/>
            <person name="Stanhope M.J."/>
        </authorList>
    </citation>
    <scope>NUCLEOTIDE SEQUENCE [LARGE SCALE GENOMIC DNA]</scope>
    <source>
        <strain evidence="11 12">NCTC 11558</strain>
    </source>
</reference>
<evidence type="ECO:0000256" key="5">
    <source>
        <dbReference type="ARBA" id="ARBA00022692"/>
    </source>
</evidence>
<sequence>MLQQLINGLILGSVYALLALGYTMVYGIIKLINFAHGDIYMMGAFIGYFLITQYHLNFFVALVLTMVLTAILGVVIEFLAYRPLRNSTRIAALITAIGVSFFLEYGMVRLVGANKYPFPQTLKTIKYNLGPVSITNIQLIILGISILLMLALQFIVKKTKMGKAMRAVSVDSDAAQLMGINVNSTISFTFALGSALAGAGGVLIGLYYNSVDPLMGMIPGIKAFVAAVLGGIGIIPGAAVGGFLIGLLETFSVSIGLASYKDAVVYAVLIIILLVRPAGILGKNVKEKV</sequence>
<feature type="transmembrane region" description="Helical" evidence="10">
    <location>
        <begin position="263"/>
        <end position="282"/>
    </location>
</feature>
<keyword evidence="5 10" id="KW-0812">Transmembrane</keyword>
<evidence type="ECO:0000256" key="4">
    <source>
        <dbReference type="ARBA" id="ARBA00022519"/>
    </source>
</evidence>
<evidence type="ECO:0000313" key="11">
    <source>
        <dbReference type="EMBL" id="EHJ53107.1"/>
    </source>
</evidence>
<dbReference type="GO" id="GO:0015192">
    <property type="term" value="F:L-phenylalanine transmembrane transporter activity"/>
    <property type="evidence" value="ECO:0007669"/>
    <property type="project" value="TreeGrafter"/>
</dbReference>
<dbReference type="GO" id="GO:0015808">
    <property type="term" value="P:L-alanine transport"/>
    <property type="evidence" value="ECO:0007669"/>
    <property type="project" value="TreeGrafter"/>
</dbReference>
<keyword evidence="7 10" id="KW-1133">Transmembrane helix</keyword>
<comment type="caution">
    <text evidence="11">The sequence shown here is derived from an EMBL/GenBank/DDBJ whole genome shotgun (WGS) entry which is preliminary data.</text>
</comment>
<keyword evidence="4" id="KW-0997">Cell inner membrane</keyword>
<evidence type="ECO:0000256" key="8">
    <source>
        <dbReference type="ARBA" id="ARBA00023136"/>
    </source>
</evidence>
<keyword evidence="12" id="KW-1185">Reference proteome</keyword>
<feature type="transmembrane region" description="Helical" evidence="10">
    <location>
        <begin position="186"/>
        <end position="208"/>
    </location>
</feature>
<evidence type="ECO:0000256" key="1">
    <source>
        <dbReference type="ARBA" id="ARBA00004651"/>
    </source>
</evidence>
<dbReference type="PANTHER" id="PTHR11795">
    <property type="entry name" value="BRANCHED-CHAIN AMINO ACID TRANSPORT SYSTEM PERMEASE PROTEIN LIVH"/>
    <property type="match status" value="1"/>
</dbReference>
<evidence type="ECO:0000313" key="12">
    <source>
        <dbReference type="Proteomes" id="UP000003573"/>
    </source>
</evidence>
<dbReference type="Pfam" id="PF02653">
    <property type="entry name" value="BPD_transp_2"/>
    <property type="match status" value="1"/>
</dbReference>
<dbReference type="GO" id="GO:0005304">
    <property type="term" value="F:L-valine transmembrane transporter activity"/>
    <property type="evidence" value="ECO:0007669"/>
    <property type="project" value="TreeGrafter"/>
</dbReference>
<dbReference type="CDD" id="cd06582">
    <property type="entry name" value="TM_PBP1_LivH_like"/>
    <property type="match status" value="1"/>
</dbReference>
<comment type="similarity">
    <text evidence="9">Belongs to the binding-protein-dependent transport system permease family. LivHM subfamily.</text>
</comment>
<feature type="transmembrane region" description="Helical" evidence="10">
    <location>
        <begin position="91"/>
        <end position="112"/>
    </location>
</feature>
<accession>G5JYD4</accession>
<evidence type="ECO:0000256" key="7">
    <source>
        <dbReference type="ARBA" id="ARBA00022989"/>
    </source>
</evidence>
<dbReference type="GO" id="GO:0005886">
    <property type="term" value="C:plasma membrane"/>
    <property type="evidence" value="ECO:0007669"/>
    <property type="project" value="UniProtKB-SubCell"/>
</dbReference>
<organism evidence="11 12">
    <name type="scientific">Streptococcus macacae NCTC 11558</name>
    <dbReference type="NCBI Taxonomy" id="764298"/>
    <lineage>
        <taxon>Bacteria</taxon>
        <taxon>Bacillati</taxon>
        <taxon>Bacillota</taxon>
        <taxon>Bacilli</taxon>
        <taxon>Lactobacillales</taxon>
        <taxon>Streptococcaceae</taxon>
        <taxon>Streptococcus</taxon>
    </lineage>
</organism>
<dbReference type="GO" id="GO:1903806">
    <property type="term" value="P:L-isoleucine import across plasma membrane"/>
    <property type="evidence" value="ECO:0007669"/>
    <property type="project" value="TreeGrafter"/>
</dbReference>
<comment type="subcellular location">
    <subcellularLocation>
        <location evidence="1">Cell membrane</location>
        <topology evidence="1">Multi-pass membrane protein</topology>
    </subcellularLocation>
</comment>
<keyword evidence="3" id="KW-1003">Cell membrane</keyword>
<gene>
    <name evidence="11" type="ORF">STRMA_0195</name>
</gene>
<dbReference type="FunFam" id="1.10.3470.10:FF:000010">
    <property type="entry name" value="Branched-chain amino acid ABC transporter permease"/>
    <property type="match status" value="1"/>
</dbReference>
<dbReference type="PRINTS" id="PR00173">
    <property type="entry name" value="EDTRNSPORT"/>
</dbReference>
<dbReference type="AlphaFoldDB" id="G5JYD4"/>
<feature type="transmembrane region" description="Helical" evidence="10">
    <location>
        <begin position="223"/>
        <end position="251"/>
    </location>
</feature>
<protein>
    <submittedName>
        <fullName evidence="11">Branched-chain amino acid ABC transporter, permease protein</fullName>
    </submittedName>
</protein>
<dbReference type="GO" id="GO:0042941">
    <property type="term" value="P:D-alanine transmembrane transport"/>
    <property type="evidence" value="ECO:0007669"/>
    <property type="project" value="TreeGrafter"/>
</dbReference>
<dbReference type="RefSeq" id="WP_003081940.1">
    <property type="nucleotide sequence ID" value="NZ_AEUW02000001.1"/>
</dbReference>
<feature type="transmembrane region" description="Helical" evidence="10">
    <location>
        <begin position="132"/>
        <end position="156"/>
    </location>
</feature>
<dbReference type="GO" id="GO:0015190">
    <property type="term" value="F:L-leucine transmembrane transporter activity"/>
    <property type="evidence" value="ECO:0007669"/>
    <property type="project" value="TreeGrafter"/>
</dbReference>
<dbReference type="InterPro" id="IPR052157">
    <property type="entry name" value="BCAA_transport_permease"/>
</dbReference>
<dbReference type="InterPro" id="IPR001851">
    <property type="entry name" value="ABC_transp_permease"/>
</dbReference>
<evidence type="ECO:0000256" key="2">
    <source>
        <dbReference type="ARBA" id="ARBA00022448"/>
    </source>
</evidence>
<dbReference type="Proteomes" id="UP000003573">
    <property type="component" value="Unassembled WGS sequence"/>
</dbReference>
<dbReference type="OrthoDB" id="9807115at2"/>
<dbReference type="STRING" id="764298.STRMA_0195"/>
<feature type="transmembrane region" description="Helical" evidence="10">
    <location>
        <begin position="57"/>
        <end position="79"/>
    </location>
</feature>
<dbReference type="eggNOG" id="COG0559">
    <property type="taxonomic scope" value="Bacteria"/>
</dbReference>